<dbReference type="InterPro" id="IPR027417">
    <property type="entry name" value="P-loop_NTPase"/>
</dbReference>
<organism evidence="1 2">
    <name type="scientific">Halanaerobium congolense</name>
    <dbReference type="NCBI Taxonomy" id="54121"/>
    <lineage>
        <taxon>Bacteria</taxon>
        <taxon>Bacillati</taxon>
        <taxon>Bacillota</taxon>
        <taxon>Clostridia</taxon>
        <taxon>Halanaerobiales</taxon>
        <taxon>Halanaerobiaceae</taxon>
        <taxon>Halanaerobium</taxon>
    </lineage>
</organism>
<name>A0A318E9P9_9FIRM</name>
<dbReference type="AlphaFoldDB" id="A0A318E9P9"/>
<dbReference type="Pfam" id="PF13189">
    <property type="entry name" value="Cytidylate_kin2"/>
    <property type="match status" value="1"/>
</dbReference>
<dbReference type="EMBL" id="QICM01000022">
    <property type="protein sequence ID" value="PXV63682.1"/>
    <property type="molecule type" value="Genomic_DNA"/>
</dbReference>
<reference evidence="1 2" key="1">
    <citation type="submission" date="2018-04" db="EMBL/GenBank/DDBJ databases">
        <title>Subsurface microbial communities from deep shales in Ohio and West Virginia, USA.</title>
        <authorList>
            <person name="Wrighton K."/>
        </authorList>
    </citation>
    <scope>NUCLEOTIDE SEQUENCE [LARGE SCALE GENOMIC DNA]</scope>
    <source>
        <strain evidence="1 2">MSL28</strain>
    </source>
</reference>
<sequence>MQIITISRQTASGGEEIAEELSNRLGLKLIDRQYVLKNWLPEVADEHQLHMLKQSSKFYTKVINPDDETDEQISFADYIAQRLKKEAESKNILILGLGSQIIFENNPYALHFKIVASEKYRCQQLKEIYGLHPDEAARELELADRKHRRYVWRIHNHDWEETTLYHLTLNRDGLSLEESLSIIMNIADLKKENPQPLNNEVKEAEEKEIESESQRNFGHESEKEFAKILDMHHIKWEYEPSEFPLEWDPEGNVIMAFRPDFYLTEHDTYVELTTMKRKYTTEKNKKVRLLQELYPDIKVKIVYKKDFEQLAEKFELNRGEE</sequence>
<keyword evidence="1" id="KW-0808">Transferase</keyword>
<keyword evidence="1" id="KW-0418">Kinase</keyword>
<dbReference type="Gene3D" id="3.40.91.30">
    <property type="match status" value="1"/>
</dbReference>
<gene>
    <name evidence="1" type="ORF">C8C78_12240</name>
</gene>
<evidence type="ECO:0000313" key="2">
    <source>
        <dbReference type="Proteomes" id="UP000247389"/>
    </source>
</evidence>
<comment type="caution">
    <text evidence="1">The sequence shown here is derived from an EMBL/GenBank/DDBJ whole genome shotgun (WGS) entry which is preliminary data.</text>
</comment>
<dbReference type="GO" id="GO:0016301">
    <property type="term" value="F:kinase activity"/>
    <property type="evidence" value="ECO:0007669"/>
    <property type="project" value="UniProtKB-KW"/>
</dbReference>
<evidence type="ECO:0000313" key="1">
    <source>
        <dbReference type="EMBL" id="PXV63682.1"/>
    </source>
</evidence>
<proteinExistence type="predicted"/>
<dbReference type="Proteomes" id="UP000247389">
    <property type="component" value="Unassembled WGS sequence"/>
</dbReference>
<dbReference type="Gene3D" id="3.40.50.300">
    <property type="entry name" value="P-loop containing nucleotide triphosphate hydrolases"/>
    <property type="match status" value="1"/>
</dbReference>
<accession>A0A318E9P9</accession>
<protein>
    <submittedName>
        <fullName evidence="1">Cytidylate kinase</fullName>
    </submittedName>
</protein>